<dbReference type="PANTHER" id="PTHR30629">
    <property type="entry name" value="PROPHAGE INTEGRASE"/>
    <property type="match status" value="1"/>
</dbReference>
<dbReference type="InterPro" id="IPR050808">
    <property type="entry name" value="Phage_Integrase"/>
</dbReference>
<sequence length="265" mass="30653">MEAYLARPKLRSEEHKLSLRQQFELHLKDWLKLPLDEISKSMAADRHRCLATTPSAANHTLKYFRTVWNHARRVHDLPESPTMAIEWYDERPKGTIIEDLREWREMIDGVYNPIHAAFYELILFTGLRKTEALTLEWQNVHEDHIHLPMTKNGRSFDLPILQVHHEILAPVRGLSRQWVFPSPKAPSGHVQSPEKLPWSPHAHRRTFATVAMEAGVLEEIVGRLLNHTPLSITGQRYTKPSLNALRPSMDVVCQELSKRIGGIEK</sequence>
<comment type="similarity">
    <text evidence="1">Belongs to the 'phage' integrase family.</text>
</comment>
<keyword evidence="2" id="KW-0229">DNA integration</keyword>
<accession>A0A1I4TIF9</accession>
<dbReference type="PROSITE" id="PS51898">
    <property type="entry name" value="TYR_RECOMBINASE"/>
    <property type="match status" value="1"/>
</dbReference>
<dbReference type="InterPro" id="IPR002104">
    <property type="entry name" value="Integrase_catalytic"/>
</dbReference>
<dbReference type="GO" id="GO:0015074">
    <property type="term" value="P:DNA integration"/>
    <property type="evidence" value="ECO:0007669"/>
    <property type="project" value="UniProtKB-KW"/>
</dbReference>
<reference evidence="6 7" key="1">
    <citation type="submission" date="2016-10" db="EMBL/GenBank/DDBJ databases">
        <authorList>
            <person name="de Groot N.N."/>
        </authorList>
    </citation>
    <scope>NUCLEOTIDE SEQUENCE [LARGE SCALE GENOMIC DNA]</scope>
    <source>
        <strain evidence="6 7">DSM 15283</strain>
    </source>
</reference>
<evidence type="ECO:0000256" key="4">
    <source>
        <dbReference type="ARBA" id="ARBA00023172"/>
    </source>
</evidence>
<dbReference type="Gene3D" id="1.10.150.130">
    <property type="match status" value="1"/>
</dbReference>
<dbReference type="STRING" id="254406.SAMN04488042_1179"/>
<evidence type="ECO:0000259" key="5">
    <source>
        <dbReference type="PROSITE" id="PS51898"/>
    </source>
</evidence>
<dbReference type="GO" id="GO:0006310">
    <property type="term" value="P:DNA recombination"/>
    <property type="evidence" value="ECO:0007669"/>
    <property type="project" value="UniProtKB-KW"/>
</dbReference>
<dbReference type="InterPro" id="IPR013762">
    <property type="entry name" value="Integrase-like_cat_sf"/>
</dbReference>
<evidence type="ECO:0000256" key="2">
    <source>
        <dbReference type="ARBA" id="ARBA00022908"/>
    </source>
</evidence>
<dbReference type="EMBL" id="FOTQ01000017">
    <property type="protein sequence ID" value="SFM76445.1"/>
    <property type="molecule type" value="Genomic_DNA"/>
</dbReference>
<keyword evidence="3" id="KW-0238">DNA-binding</keyword>
<dbReference type="GO" id="GO:0003677">
    <property type="term" value="F:DNA binding"/>
    <property type="evidence" value="ECO:0007669"/>
    <property type="project" value="UniProtKB-KW"/>
</dbReference>
<name>A0A1I4TIF9_9RHOB</name>
<keyword evidence="7" id="KW-1185">Reference proteome</keyword>
<gene>
    <name evidence="6" type="ORF">SAMN04488042_1179</name>
</gene>
<keyword evidence="4" id="KW-0233">DNA recombination</keyword>
<evidence type="ECO:0000313" key="7">
    <source>
        <dbReference type="Proteomes" id="UP000199144"/>
    </source>
</evidence>
<dbReference type="AlphaFoldDB" id="A0A1I4TIF9"/>
<evidence type="ECO:0000256" key="1">
    <source>
        <dbReference type="ARBA" id="ARBA00008857"/>
    </source>
</evidence>
<dbReference type="Gene3D" id="1.10.443.10">
    <property type="entry name" value="Intergrase catalytic core"/>
    <property type="match status" value="1"/>
</dbReference>
<proteinExistence type="inferred from homology"/>
<protein>
    <submittedName>
        <fullName evidence="6">Phage integrase family protein</fullName>
    </submittedName>
</protein>
<dbReference type="SUPFAM" id="SSF56349">
    <property type="entry name" value="DNA breaking-rejoining enzymes"/>
    <property type="match status" value="1"/>
</dbReference>
<evidence type="ECO:0000256" key="3">
    <source>
        <dbReference type="ARBA" id="ARBA00023125"/>
    </source>
</evidence>
<dbReference type="InterPro" id="IPR011010">
    <property type="entry name" value="DNA_brk_join_enz"/>
</dbReference>
<organism evidence="6 7">
    <name type="scientific">Shimia aestuarii</name>
    <dbReference type="NCBI Taxonomy" id="254406"/>
    <lineage>
        <taxon>Bacteria</taxon>
        <taxon>Pseudomonadati</taxon>
        <taxon>Pseudomonadota</taxon>
        <taxon>Alphaproteobacteria</taxon>
        <taxon>Rhodobacterales</taxon>
        <taxon>Roseobacteraceae</taxon>
    </lineage>
</organism>
<evidence type="ECO:0000313" key="6">
    <source>
        <dbReference type="EMBL" id="SFM76445.1"/>
    </source>
</evidence>
<feature type="domain" description="Tyr recombinase" evidence="5">
    <location>
        <begin position="90"/>
        <end position="250"/>
    </location>
</feature>
<dbReference type="Pfam" id="PF00589">
    <property type="entry name" value="Phage_integrase"/>
    <property type="match status" value="1"/>
</dbReference>
<dbReference type="InterPro" id="IPR010998">
    <property type="entry name" value="Integrase_recombinase_N"/>
</dbReference>
<dbReference type="PANTHER" id="PTHR30629:SF2">
    <property type="entry name" value="PROPHAGE INTEGRASE INTS-RELATED"/>
    <property type="match status" value="1"/>
</dbReference>
<dbReference type="Proteomes" id="UP000199144">
    <property type="component" value="Unassembled WGS sequence"/>
</dbReference>